<name>A0ABN8ZWR7_RANTA</name>
<organism evidence="2 3">
    <name type="scientific">Rangifer tarandus platyrhynchus</name>
    <name type="common">Svalbard reindeer</name>
    <dbReference type="NCBI Taxonomy" id="3082113"/>
    <lineage>
        <taxon>Eukaryota</taxon>
        <taxon>Metazoa</taxon>
        <taxon>Chordata</taxon>
        <taxon>Craniata</taxon>
        <taxon>Vertebrata</taxon>
        <taxon>Euteleostomi</taxon>
        <taxon>Mammalia</taxon>
        <taxon>Eutheria</taxon>
        <taxon>Laurasiatheria</taxon>
        <taxon>Artiodactyla</taxon>
        <taxon>Ruminantia</taxon>
        <taxon>Pecora</taxon>
        <taxon>Cervidae</taxon>
        <taxon>Odocoileinae</taxon>
        <taxon>Rangifer</taxon>
    </lineage>
</organism>
<sequence>MEADTQRHRPLALGSKGGNQLLHTQTHTLPGNAGLLTEAWVLCAARPCPPDAGFMALCTLGCGTLSCRRGDRAPRRHFRVQQAAPAFGRSETWAGSRRVTSAEGRRAVLPQLPTRAFAPPPHPRTPRASWLAGRGDPALAAGQVPRLPERTEPAPRTALHSARCIYSRRTGVSSSGSYRPGPSREGGSRGRAPGGRAAGTSLSAQAAPPPENLTRARLPPGTKAPPVPGCRSAVRLRREKNKHLACRF</sequence>
<gene>
    <name evidence="2" type="ORF">MRATA1EN1_LOCUS27327</name>
</gene>
<protein>
    <submittedName>
        <fullName evidence="2">Uncharacterized protein</fullName>
    </submittedName>
</protein>
<dbReference type="EMBL" id="OX459943">
    <property type="protein sequence ID" value="CAI9178365.1"/>
    <property type="molecule type" value="Genomic_DNA"/>
</dbReference>
<feature type="compositionally biased region" description="Low complexity" evidence="1">
    <location>
        <begin position="171"/>
        <end position="191"/>
    </location>
</feature>
<keyword evidence="3" id="KW-1185">Reference proteome</keyword>
<accession>A0ABN8ZWR7</accession>
<dbReference type="Proteomes" id="UP001176941">
    <property type="component" value="Chromosome 7"/>
</dbReference>
<evidence type="ECO:0000313" key="2">
    <source>
        <dbReference type="EMBL" id="CAI9178365.1"/>
    </source>
</evidence>
<evidence type="ECO:0000313" key="3">
    <source>
        <dbReference type="Proteomes" id="UP001176941"/>
    </source>
</evidence>
<feature type="region of interest" description="Disordered" evidence="1">
    <location>
        <begin position="113"/>
        <end position="230"/>
    </location>
</feature>
<proteinExistence type="predicted"/>
<evidence type="ECO:0000256" key="1">
    <source>
        <dbReference type="SAM" id="MobiDB-lite"/>
    </source>
</evidence>
<reference evidence="2" key="1">
    <citation type="submission" date="2023-04" db="EMBL/GenBank/DDBJ databases">
        <authorList>
            <consortium name="ELIXIR-Norway"/>
        </authorList>
    </citation>
    <scope>NUCLEOTIDE SEQUENCE [LARGE SCALE GENOMIC DNA]</scope>
</reference>